<dbReference type="KEGG" id="caqa:MICH65_0412"/>
<keyword evidence="2" id="KW-1185">Reference proteome</keyword>
<dbReference type="EMBL" id="CP047901">
    <property type="protein sequence ID" value="QHO63393.1"/>
    <property type="molecule type" value="Genomic_DNA"/>
</dbReference>
<reference evidence="2" key="1">
    <citation type="journal article" date="2020" name="Microorganisms">
        <title>Complete Genome of a Member of a New Bacterial Lineage in the Microgenomates Group Reveals an Unusual Nucleotide Composition Disparity Between Two Strands of DNA and Limited Metabolic Potential.</title>
        <authorList>
            <person name="Kadnikov V.V."/>
            <person name="Mardanov A.V."/>
            <person name="Beletsky A.V."/>
            <person name="Karnachuk O.V."/>
            <person name="Ravin N.V."/>
        </authorList>
    </citation>
    <scope>NUCLEOTIDE SEQUENCE [LARGE SCALE GENOMIC DNA]</scope>
</reference>
<gene>
    <name evidence="1" type="ORF">MICH65_0412</name>
</gene>
<evidence type="ECO:0000313" key="2">
    <source>
        <dbReference type="Proteomes" id="UP000463983"/>
    </source>
</evidence>
<name>A0A857N7S6_9BACT</name>
<proteinExistence type="predicted"/>
<accession>A0A857N7S6</accession>
<dbReference type="AlphaFoldDB" id="A0A857N7S6"/>
<dbReference type="RefSeq" id="WP_161931777.1">
    <property type="nucleotide sequence ID" value="NZ_CP047901.1"/>
</dbReference>
<protein>
    <submittedName>
        <fullName evidence="1">Uncharacterized protein</fullName>
    </submittedName>
</protein>
<evidence type="ECO:0000313" key="1">
    <source>
        <dbReference type="EMBL" id="QHO63393.1"/>
    </source>
</evidence>
<organism evidence="1 2">
    <name type="scientific">Candidatus Chazhemtobacterium aquaticus</name>
    <dbReference type="NCBI Taxonomy" id="2715735"/>
    <lineage>
        <taxon>Bacteria</taxon>
        <taxon>Candidatus Chazhemtobacteraceae</taxon>
        <taxon>Candidatus Chazhemtobacterium</taxon>
    </lineage>
</organism>
<dbReference type="Proteomes" id="UP000463983">
    <property type="component" value="Chromosome"/>
</dbReference>
<sequence>MGKNKKSSISSIQDQLEWLFSKTTVKWIECHQHEGVVCGEKLNVDRFLHDQGNPVSFTDRLETHWQSKFNQFGTDWSEERQKYRLLYDTMRSFFASFVGLRINKVASIESSGKNNKEVILYGDLATSHLMQMYMSGKKVVDLFKSLDIEFDNVLGGKFSETRNKLFEHNHNPNCINDIVLEPDFWSVIATKSLLPIYIHTKTEREYEAFIDYYQDYYDMEKMFVSIVEGFSVSEDRNKNKI</sequence>